<comment type="subcellular location">
    <subcellularLocation>
        <location evidence="1">Nucleus</location>
    </subcellularLocation>
</comment>
<organism evidence="8 9">
    <name type="scientific">Salix koriyanagi</name>
    <dbReference type="NCBI Taxonomy" id="2511006"/>
    <lineage>
        <taxon>Eukaryota</taxon>
        <taxon>Viridiplantae</taxon>
        <taxon>Streptophyta</taxon>
        <taxon>Embryophyta</taxon>
        <taxon>Tracheophyta</taxon>
        <taxon>Spermatophyta</taxon>
        <taxon>Magnoliopsida</taxon>
        <taxon>eudicotyledons</taxon>
        <taxon>Gunneridae</taxon>
        <taxon>Pentapetalae</taxon>
        <taxon>rosids</taxon>
        <taxon>fabids</taxon>
        <taxon>Malpighiales</taxon>
        <taxon>Salicaceae</taxon>
        <taxon>Saliceae</taxon>
        <taxon>Salix</taxon>
    </lineage>
</organism>
<feature type="domain" description="WRKY" evidence="7">
    <location>
        <begin position="374"/>
        <end position="409"/>
    </location>
</feature>
<dbReference type="GO" id="GO:0043565">
    <property type="term" value="F:sequence-specific DNA binding"/>
    <property type="evidence" value="ECO:0007669"/>
    <property type="project" value="InterPro"/>
</dbReference>
<feature type="compositionally biased region" description="Polar residues" evidence="6">
    <location>
        <begin position="283"/>
        <end position="313"/>
    </location>
</feature>
<evidence type="ECO:0000256" key="4">
    <source>
        <dbReference type="ARBA" id="ARBA00023163"/>
    </source>
</evidence>
<evidence type="ECO:0000259" key="7">
    <source>
        <dbReference type="PROSITE" id="PS50811"/>
    </source>
</evidence>
<keyword evidence="4" id="KW-0804">Transcription</keyword>
<dbReference type="InterPro" id="IPR003657">
    <property type="entry name" value="WRKY_dom"/>
</dbReference>
<dbReference type="EMBL" id="JAPFFM010000007">
    <property type="protein sequence ID" value="KAJ6757737.1"/>
    <property type="molecule type" value="Genomic_DNA"/>
</dbReference>
<dbReference type="Gene3D" id="2.20.25.80">
    <property type="entry name" value="WRKY domain"/>
    <property type="match status" value="1"/>
</dbReference>
<evidence type="ECO:0000313" key="8">
    <source>
        <dbReference type="EMBL" id="KAJ6757737.1"/>
    </source>
</evidence>
<keyword evidence="5" id="KW-0539">Nucleus</keyword>
<dbReference type="InterPro" id="IPR036576">
    <property type="entry name" value="WRKY_dom_sf"/>
</dbReference>
<feature type="compositionally biased region" description="Polar residues" evidence="6">
    <location>
        <begin position="398"/>
        <end position="415"/>
    </location>
</feature>
<gene>
    <name evidence="8" type="ORF">OIU74_026914</name>
</gene>
<feature type="compositionally biased region" description="Basic and acidic residues" evidence="6">
    <location>
        <begin position="266"/>
        <end position="282"/>
    </location>
</feature>
<evidence type="ECO:0000256" key="5">
    <source>
        <dbReference type="ARBA" id="ARBA00023242"/>
    </source>
</evidence>
<evidence type="ECO:0000256" key="6">
    <source>
        <dbReference type="SAM" id="MobiDB-lite"/>
    </source>
</evidence>
<proteinExistence type="predicted"/>
<reference evidence="8" key="2">
    <citation type="journal article" date="2023" name="Int. J. Mol. Sci.">
        <title>De Novo Assembly and Annotation of 11 Diverse Shrub Willow (Salix) Genomes Reveals Novel Gene Organization in Sex-Linked Regions.</title>
        <authorList>
            <person name="Hyden B."/>
            <person name="Feng K."/>
            <person name="Yates T.B."/>
            <person name="Jawdy S."/>
            <person name="Cereghino C."/>
            <person name="Smart L.B."/>
            <person name="Muchero W."/>
        </authorList>
    </citation>
    <scope>NUCLEOTIDE SEQUENCE</scope>
    <source>
        <tissue evidence="8">Shoot tip</tissue>
    </source>
</reference>
<feature type="region of interest" description="Disordered" evidence="6">
    <location>
        <begin position="391"/>
        <end position="415"/>
    </location>
</feature>
<dbReference type="AlphaFoldDB" id="A0A9Q1A4M3"/>
<dbReference type="PROSITE" id="PS50811">
    <property type="entry name" value="WRKY"/>
    <property type="match status" value="1"/>
</dbReference>
<evidence type="ECO:0000256" key="1">
    <source>
        <dbReference type="ARBA" id="ARBA00004123"/>
    </source>
</evidence>
<evidence type="ECO:0000256" key="3">
    <source>
        <dbReference type="ARBA" id="ARBA00023125"/>
    </source>
</evidence>
<dbReference type="Proteomes" id="UP001151752">
    <property type="component" value="Chromosome 13"/>
</dbReference>
<dbReference type="GO" id="GO:0003700">
    <property type="term" value="F:DNA-binding transcription factor activity"/>
    <property type="evidence" value="ECO:0007669"/>
    <property type="project" value="InterPro"/>
</dbReference>
<accession>A0A9Q1A4M3</accession>
<feature type="region of interest" description="Disordered" evidence="6">
    <location>
        <begin position="219"/>
        <end position="341"/>
    </location>
</feature>
<dbReference type="Pfam" id="PF03106">
    <property type="entry name" value="WRKY"/>
    <property type="match status" value="1"/>
</dbReference>
<name>A0A9Q1A4M3_9ROSI</name>
<feature type="region of interest" description="Disordered" evidence="6">
    <location>
        <begin position="534"/>
        <end position="563"/>
    </location>
</feature>
<comment type="caution">
    <text evidence="8">The sequence shown here is derived from an EMBL/GenBank/DDBJ whole genome shotgun (WGS) entry which is preliminary data.</text>
</comment>
<protein>
    <submittedName>
        <fullName evidence="8">WRKY TRANSCRIPTION FACTOR SUSIBA2-LIKE ISOFORM X1</fullName>
    </submittedName>
</protein>
<keyword evidence="9" id="KW-1185">Reference proteome</keyword>
<dbReference type="PANTHER" id="PTHR31221">
    <property type="entry name" value="WRKY TRANSCRIPTION FACTOR PROTEIN 1-RELATED"/>
    <property type="match status" value="1"/>
</dbReference>
<keyword evidence="3" id="KW-0238">DNA-binding</keyword>
<dbReference type="SMART" id="SM00774">
    <property type="entry name" value="WRKY"/>
    <property type="match status" value="1"/>
</dbReference>
<dbReference type="PANTHER" id="PTHR31221:SF313">
    <property type="entry name" value="OS09G0481700 PROTEIN"/>
    <property type="match status" value="1"/>
</dbReference>
<evidence type="ECO:0000256" key="2">
    <source>
        <dbReference type="ARBA" id="ARBA00023015"/>
    </source>
</evidence>
<dbReference type="SUPFAM" id="SSF118290">
    <property type="entry name" value="WRKY DNA-binding domain"/>
    <property type="match status" value="1"/>
</dbReference>
<reference evidence="8" key="1">
    <citation type="submission" date="2022-11" db="EMBL/GenBank/DDBJ databases">
        <authorList>
            <person name="Hyden B.L."/>
            <person name="Feng K."/>
            <person name="Yates T."/>
            <person name="Jawdy S."/>
            <person name="Smart L.B."/>
            <person name="Muchero W."/>
        </authorList>
    </citation>
    <scope>NUCLEOTIDE SEQUENCE</scope>
    <source>
        <tissue evidence="8">Shoot tip</tissue>
    </source>
</reference>
<dbReference type="GO" id="GO:0005634">
    <property type="term" value="C:nucleus"/>
    <property type="evidence" value="ECO:0007669"/>
    <property type="project" value="UniProtKB-SubCell"/>
</dbReference>
<sequence>MDNNPAADYKTLLWVPNLETKSCDGDGGDNNRGISIAERRAAKCGFKMKAERINTARFRTTSPLTSPLRSPFVIIPSGISPSALLDSPIMPPNSHVQPSPTSGTFPLSPLKYESESLLRCGDRERGSNAGAGCLPFRFKPLGNSLPLSENQGNDFDTEAALMVDPSKGFKLPVAFSKQATPDKKCTSDSHTDVNISDVQIGSSDLASNPICVQRETIHGENAASRHPVEEHKRTLPATTIGRSSEDGYNWRKWMEGGSVQKNTESGFKDIEVQSDWRSDGPERTSSTSEVTELSDPTSTTQNKSLETFESTETPELPSTLASHDDDGVTQGSLFGADADYESESKRRKIESCLVETSMASRAAREPRVVVQIESEMDMLDDGYRWRKYGQKVVKGNPNPRNSSHGKSTGRNLSQTTGNARLVQALARNSDAPNLEALFVEFAPSFDRKPVFKNDYLRSSFPGNFSNEMNLGSSFVYPMRFPSSNHQLAANHSGSVASFVPDFPGSLSPCLQTAENLSLARVDFSGDGKPVGQAHTFIQGPPSIRPKPEEQKGDNLYGASSSMDSLNAASSSLSVYRQLLGSFLQS</sequence>
<evidence type="ECO:0000313" key="9">
    <source>
        <dbReference type="Proteomes" id="UP001151752"/>
    </source>
</evidence>
<dbReference type="InterPro" id="IPR044810">
    <property type="entry name" value="WRKY_plant"/>
</dbReference>
<keyword evidence="2" id="KW-0805">Transcription regulation</keyword>
<feature type="compositionally biased region" description="Basic and acidic residues" evidence="6">
    <location>
        <begin position="243"/>
        <end position="254"/>
    </location>
</feature>